<dbReference type="RefSeq" id="WP_207975702.1">
    <property type="nucleotide sequence ID" value="NZ_CP068391.1"/>
</dbReference>
<proteinExistence type="predicted"/>
<reference evidence="4 5" key="1">
    <citation type="submission" date="2021-01" db="EMBL/GenBank/DDBJ databases">
        <title>Chromosome sequence of Serratia proteamaculans strain 94 rif-r, isolated from spoiled beef.</title>
        <authorList>
            <person name="Zaytseva Y.V."/>
            <person name="Iablokov S.N."/>
            <person name="Klyukina A."/>
        </authorList>
    </citation>
    <scope>NUCLEOTIDE SEQUENCE [LARGE SCALE GENOMIC DNA]</scope>
    <source>
        <strain evidence="4 5">94 rif-r</strain>
    </source>
</reference>
<accession>A0A7U0N7A5</accession>
<evidence type="ECO:0000256" key="2">
    <source>
        <dbReference type="ARBA" id="ARBA00022679"/>
    </source>
</evidence>
<organism evidence="4 5">
    <name type="scientific">Serratia proteamaculans</name>
    <dbReference type="NCBI Taxonomy" id="28151"/>
    <lineage>
        <taxon>Bacteria</taxon>
        <taxon>Pseudomonadati</taxon>
        <taxon>Pseudomonadota</taxon>
        <taxon>Gammaproteobacteria</taxon>
        <taxon>Enterobacterales</taxon>
        <taxon>Yersiniaceae</taxon>
        <taxon>Serratia</taxon>
    </lineage>
</organism>
<dbReference type="Pfam" id="PF00535">
    <property type="entry name" value="Glycos_transf_2"/>
    <property type="match status" value="1"/>
</dbReference>
<evidence type="ECO:0000259" key="3">
    <source>
        <dbReference type="Pfam" id="PF00535"/>
    </source>
</evidence>
<evidence type="ECO:0000313" key="5">
    <source>
        <dbReference type="Proteomes" id="UP000596176"/>
    </source>
</evidence>
<evidence type="ECO:0000313" key="4">
    <source>
        <dbReference type="EMBL" id="QQX53834.1"/>
    </source>
</evidence>
<dbReference type="PANTHER" id="PTHR22916:SF51">
    <property type="entry name" value="GLYCOSYLTRANSFERASE EPSH-RELATED"/>
    <property type="match status" value="1"/>
</dbReference>
<dbReference type="InterPro" id="IPR029044">
    <property type="entry name" value="Nucleotide-diphossugar_trans"/>
</dbReference>
<name>A0A7U0N7A5_SERPR</name>
<evidence type="ECO:0000256" key="1">
    <source>
        <dbReference type="ARBA" id="ARBA00022676"/>
    </source>
</evidence>
<dbReference type="PANTHER" id="PTHR22916">
    <property type="entry name" value="GLYCOSYLTRANSFERASE"/>
    <property type="match status" value="1"/>
</dbReference>
<dbReference type="CDD" id="cd00761">
    <property type="entry name" value="Glyco_tranf_GTA_type"/>
    <property type="match status" value="1"/>
</dbReference>
<feature type="domain" description="Glycosyltransferase 2-like" evidence="3">
    <location>
        <begin position="12"/>
        <end position="139"/>
    </location>
</feature>
<dbReference type="AlphaFoldDB" id="A0A7U0N7A5"/>
<sequence>MKNEDVDVLDLTVIIPVYNVENYLSDAINSVIALNPRPAQIVIVNDGSTDSSLEILNLEFAKYNFIEIHSTNNNGLGIARNIGMSLARCKYVYYFDSDDLLVQGLTEAFLQALKVSSDLDIYAFSAKSFYDFDGENVKNMRKLPSYSRGVEGSFKTGEDCFIELSKKNTFYPNAWMYIFRKDIVQRNSLKFKPIIHEDEDFTPQLFFKAKVIYVSSRVFFLRRIRKGSIMQSQFTEQNIIGYVEAITSQGDLLVTSCSNLTAKKALLQRIRANLINILSIQRSSNITLSNEVNGRVLTLFEKFASPLGKIAINNFIVYKVINIPMKIFRKLTHR</sequence>
<dbReference type="Proteomes" id="UP000596176">
    <property type="component" value="Chromosome"/>
</dbReference>
<keyword evidence="1" id="KW-0328">Glycosyltransferase</keyword>
<protein>
    <submittedName>
        <fullName evidence="4">Glycosyltransferase</fullName>
    </submittedName>
</protein>
<dbReference type="GO" id="GO:0016758">
    <property type="term" value="F:hexosyltransferase activity"/>
    <property type="evidence" value="ECO:0007669"/>
    <property type="project" value="UniProtKB-ARBA"/>
</dbReference>
<dbReference type="EMBL" id="CP068391">
    <property type="protein sequence ID" value="QQX53834.1"/>
    <property type="molecule type" value="Genomic_DNA"/>
</dbReference>
<dbReference type="SUPFAM" id="SSF53448">
    <property type="entry name" value="Nucleotide-diphospho-sugar transferases"/>
    <property type="match status" value="1"/>
</dbReference>
<gene>
    <name evidence="4" type="ORF">JKX24_02020</name>
</gene>
<dbReference type="InterPro" id="IPR001173">
    <property type="entry name" value="Glyco_trans_2-like"/>
</dbReference>
<keyword evidence="2 4" id="KW-0808">Transferase</keyword>
<dbReference type="Gene3D" id="3.90.550.10">
    <property type="entry name" value="Spore Coat Polysaccharide Biosynthesis Protein SpsA, Chain A"/>
    <property type="match status" value="1"/>
</dbReference>